<proteinExistence type="predicted"/>
<dbReference type="Proteomes" id="UP000295499">
    <property type="component" value="Unassembled WGS sequence"/>
</dbReference>
<comment type="caution">
    <text evidence="1">The sequence shown here is derived from an EMBL/GenBank/DDBJ whole genome shotgun (WGS) entry which is preliminary data.</text>
</comment>
<name>A0A4R6IJ04_9SPHI</name>
<organism evidence="1 2">
    <name type="scientific">Pedobacter duraquae</name>
    <dbReference type="NCBI Taxonomy" id="425511"/>
    <lineage>
        <taxon>Bacteria</taxon>
        <taxon>Pseudomonadati</taxon>
        <taxon>Bacteroidota</taxon>
        <taxon>Sphingobacteriia</taxon>
        <taxon>Sphingobacteriales</taxon>
        <taxon>Sphingobacteriaceae</taxon>
        <taxon>Pedobacter</taxon>
    </lineage>
</organism>
<evidence type="ECO:0000313" key="1">
    <source>
        <dbReference type="EMBL" id="TDO21906.1"/>
    </source>
</evidence>
<sequence length="100" mass="11699">MKNYIEIKNPHPVDMRTYTVEFLTGNPFRHIPGQGKHWPKVTQCVIKIDGLIVSKSEVCKHSTEIDNPDFAKRLALKKAFKNYPFSRNLRVKFWNSLNLI</sequence>
<dbReference type="RefSeq" id="WP_133556790.1">
    <property type="nucleotide sequence ID" value="NZ_SNWM01000003.1"/>
</dbReference>
<protein>
    <submittedName>
        <fullName evidence="1">Uncharacterized protein</fullName>
    </submittedName>
</protein>
<keyword evidence="2" id="KW-1185">Reference proteome</keyword>
<gene>
    <name evidence="1" type="ORF">CLV32_3014</name>
</gene>
<dbReference type="AlphaFoldDB" id="A0A4R6IJ04"/>
<dbReference type="EMBL" id="SNWM01000003">
    <property type="protein sequence ID" value="TDO21906.1"/>
    <property type="molecule type" value="Genomic_DNA"/>
</dbReference>
<reference evidence="1 2" key="1">
    <citation type="submission" date="2019-03" db="EMBL/GenBank/DDBJ databases">
        <title>Genomic Encyclopedia of Archaeal and Bacterial Type Strains, Phase II (KMG-II): from individual species to whole genera.</title>
        <authorList>
            <person name="Goeker M."/>
        </authorList>
    </citation>
    <scope>NUCLEOTIDE SEQUENCE [LARGE SCALE GENOMIC DNA]</scope>
    <source>
        <strain evidence="1 2">DSM 19034</strain>
    </source>
</reference>
<accession>A0A4R6IJ04</accession>
<evidence type="ECO:0000313" key="2">
    <source>
        <dbReference type="Proteomes" id="UP000295499"/>
    </source>
</evidence>